<gene>
    <name evidence="2" type="ORF">IAQ69_07065</name>
</gene>
<dbReference type="GO" id="GO:0003677">
    <property type="term" value="F:DNA binding"/>
    <property type="evidence" value="ECO:0007669"/>
    <property type="project" value="InterPro"/>
</dbReference>
<evidence type="ECO:0000313" key="3">
    <source>
        <dbReference type="Proteomes" id="UP000596079"/>
    </source>
</evidence>
<dbReference type="SUPFAM" id="SSF47413">
    <property type="entry name" value="lambda repressor-like DNA-binding domains"/>
    <property type="match status" value="1"/>
</dbReference>
<accession>A0A7T7WKP4</accession>
<dbReference type="AlphaFoldDB" id="A0A7T7WKP4"/>
<dbReference type="RefSeq" id="WP_180033906.1">
    <property type="nucleotide sequence ID" value="NZ_CP060811.1"/>
</dbReference>
<evidence type="ECO:0000259" key="1">
    <source>
        <dbReference type="PROSITE" id="PS50943"/>
    </source>
</evidence>
<dbReference type="EMBL" id="CP060811">
    <property type="protein sequence ID" value="QQN89404.1"/>
    <property type="molecule type" value="Genomic_DNA"/>
</dbReference>
<reference evidence="2 3" key="1">
    <citation type="submission" date="2020-08" db="EMBL/GenBank/DDBJ databases">
        <title>Emergence of ISAba1-mediated novel tet(X) in Acinetobacter variabilis from a chicken farm.</title>
        <authorList>
            <person name="Peng K."/>
            <person name="Li R."/>
        </authorList>
    </citation>
    <scope>NUCLEOTIDE SEQUENCE [LARGE SCALE GENOMIC DNA]</scope>
    <source>
        <strain evidence="2 3">XM9F202-2</strain>
    </source>
</reference>
<dbReference type="InterPro" id="IPR010982">
    <property type="entry name" value="Lambda_DNA-bd_dom_sf"/>
</dbReference>
<protein>
    <submittedName>
        <fullName evidence="2">XRE family transcriptional regulator</fullName>
    </submittedName>
</protein>
<organism evidence="2 3">
    <name type="scientific">Acinetobacter variabilis</name>
    <dbReference type="NCBI Taxonomy" id="70346"/>
    <lineage>
        <taxon>Bacteria</taxon>
        <taxon>Pseudomonadati</taxon>
        <taxon>Pseudomonadota</taxon>
        <taxon>Gammaproteobacteria</taxon>
        <taxon>Moraxellales</taxon>
        <taxon>Moraxellaceae</taxon>
        <taxon>Acinetobacter</taxon>
    </lineage>
</organism>
<sequence>MNDNKKNVVCKKISNFSSIDVKKIQWASALNALMVHSGKSRTEMAEICNISKGRITRILSGDSNLTIESICSFANSLGYDVDIAFYNSPMTKPYQPWNSGQLEFATFKKFKKIISEERSLTTTTSNFNSSIREIAIGSDCINTWTNACIARSDKIKEFIF</sequence>
<evidence type="ECO:0000313" key="2">
    <source>
        <dbReference type="EMBL" id="QQN89404.1"/>
    </source>
</evidence>
<dbReference type="InterPro" id="IPR001387">
    <property type="entry name" value="Cro/C1-type_HTH"/>
</dbReference>
<name>A0A7T7WKP4_9GAMM</name>
<dbReference type="Proteomes" id="UP000596079">
    <property type="component" value="Chromosome"/>
</dbReference>
<dbReference type="PROSITE" id="PS50943">
    <property type="entry name" value="HTH_CROC1"/>
    <property type="match status" value="1"/>
</dbReference>
<dbReference type="Gene3D" id="1.10.260.40">
    <property type="entry name" value="lambda repressor-like DNA-binding domains"/>
    <property type="match status" value="1"/>
</dbReference>
<feature type="domain" description="HTH cro/C1-type" evidence="1">
    <location>
        <begin position="30"/>
        <end position="84"/>
    </location>
</feature>
<dbReference type="CDD" id="cd00093">
    <property type="entry name" value="HTH_XRE"/>
    <property type="match status" value="1"/>
</dbReference>
<proteinExistence type="predicted"/>
<dbReference type="SMART" id="SM00530">
    <property type="entry name" value="HTH_XRE"/>
    <property type="match status" value="1"/>
</dbReference>
<dbReference type="Pfam" id="PF01381">
    <property type="entry name" value="HTH_3"/>
    <property type="match status" value="1"/>
</dbReference>